<dbReference type="FunFam" id="1.10.287.1080:FF:000001">
    <property type="entry name" value="Nucleoside triphosphate pyrophosphohydrolase"/>
    <property type="match status" value="1"/>
</dbReference>
<dbReference type="CDD" id="cd11529">
    <property type="entry name" value="NTP-PPase_MazG_Cterm"/>
    <property type="match status" value="1"/>
</dbReference>
<organism evidence="6">
    <name type="scientific">Gracilinema caldarium</name>
    <dbReference type="NCBI Taxonomy" id="215591"/>
    <lineage>
        <taxon>Bacteria</taxon>
        <taxon>Pseudomonadati</taxon>
        <taxon>Spirochaetota</taxon>
        <taxon>Spirochaetia</taxon>
        <taxon>Spirochaetales</taxon>
        <taxon>Breznakiellaceae</taxon>
        <taxon>Gracilinema</taxon>
    </lineage>
</organism>
<dbReference type="InterPro" id="IPR048015">
    <property type="entry name" value="NTP-PPase_MazG-like_N"/>
</dbReference>
<comment type="caution">
    <text evidence="6">The sequence shown here is derived from an EMBL/GenBank/DDBJ whole genome shotgun (WGS) entry which is preliminary data.</text>
</comment>
<dbReference type="GO" id="GO:0046076">
    <property type="term" value="P:dTTP catabolic process"/>
    <property type="evidence" value="ECO:0007669"/>
    <property type="project" value="TreeGrafter"/>
</dbReference>
<proteinExistence type="inferred from homology"/>
<dbReference type="EMBL" id="DSVL01000263">
    <property type="protein sequence ID" value="HFH29543.1"/>
    <property type="molecule type" value="Genomic_DNA"/>
</dbReference>
<dbReference type="GO" id="GO:0046047">
    <property type="term" value="P:TTP catabolic process"/>
    <property type="evidence" value="ECO:0007669"/>
    <property type="project" value="TreeGrafter"/>
</dbReference>
<dbReference type="PANTHER" id="PTHR30522:SF0">
    <property type="entry name" value="NUCLEOSIDE TRIPHOSPHATE PYROPHOSPHOHYDROLASE"/>
    <property type="match status" value="1"/>
</dbReference>
<dbReference type="InterPro" id="IPR004518">
    <property type="entry name" value="MazG-like_dom"/>
</dbReference>
<dbReference type="Pfam" id="PF03819">
    <property type="entry name" value="MazG"/>
    <property type="match status" value="2"/>
</dbReference>
<dbReference type="GO" id="GO:0006950">
    <property type="term" value="P:response to stress"/>
    <property type="evidence" value="ECO:0007669"/>
    <property type="project" value="UniProtKB-ARBA"/>
</dbReference>
<dbReference type="NCBIfam" id="NF007113">
    <property type="entry name" value="PRK09562.1"/>
    <property type="match status" value="1"/>
</dbReference>
<dbReference type="PANTHER" id="PTHR30522">
    <property type="entry name" value="NUCLEOSIDE TRIPHOSPHATE PYROPHOSPHOHYDROLASE"/>
    <property type="match status" value="1"/>
</dbReference>
<dbReference type="FunFam" id="1.10.287.1080:FF:000003">
    <property type="entry name" value="Nucleoside triphosphate pyrophosphohydrolase"/>
    <property type="match status" value="1"/>
</dbReference>
<name>A0A7C3IEB3_9SPIR</name>
<accession>A0A7C3IEB3</accession>
<evidence type="ECO:0000256" key="4">
    <source>
        <dbReference type="ARBA" id="ARBA00074799"/>
    </source>
</evidence>
<feature type="domain" description="NTP pyrophosphohydrolase MazG-like" evidence="5">
    <location>
        <begin position="33"/>
        <end position="106"/>
    </location>
</feature>
<dbReference type="NCBIfam" id="TIGR00444">
    <property type="entry name" value="mazG"/>
    <property type="match status" value="1"/>
</dbReference>
<evidence type="ECO:0000256" key="2">
    <source>
        <dbReference type="ARBA" id="ARBA00061115"/>
    </source>
</evidence>
<dbReference type="GO" id="GO:0046081">
    <property type="term" value="P:dUTP catabolic process"/>
    <property type="evidence" value="ECO:0007669"/>
    <property type="project" value="TreeGrafter"/>
</dbReference>
<feature type="domain" description="NTP pyrophosphohydrolase MazG-like" evidence="5">
    <location>
        <begin position="176"/>
        <end position="241"/>
    </location>
</feature>
<sequence>METKKTAAEAFEGLYSVVKRLRADDGCPWDREQTPESLRGALIEETYECIEAIDAKDWPHIREELGDIYLLATMIAYMHEQEGLFTVSQALEEITAKLIRRHPHVFGESAASTSAEVLEQWAKIKVEQEGRKPKDSLMDQVSRALPPLDRAYKLQKKAAKVGFDWPDLEGVWSKIEEELAEAKEACDMHRENDSEEHREHLEEELGDLLFSVVNICRYLSVDPSVALQRTNNKFVRRFQHVEKSMKAHNILLDKDHLPQMEQFWQEAKDED</sequence>
<keyword evidence="6" id="KW-0378">Hydrolase</keyword>
<dbReference type="SUPFAM" id="SSF101386">
    <property type="entry name" value="all-alpha NTP pyrophosphatases"/>
    <property type="match status" value="2"/>
</dbReference>
<dbReference type="InterPro" id="IPR011551">
    <property type="entry name" value="NTP_PyrPHydrolase_MazG"/>
</dbReference>
<dbReference type="CDD" id="cd11528">
    <property type="entry name" value="NTP-PPase_MazG_Nterm"/>
    <property type="match status" value="1"/>
</dbReference>
<comment type="similarity">
    <text evidence="2">Belongs to the nucleoside triphosphate pyrophosphohydrolase family.</text>
</comment>
<dbReference type="GO" id="GO:0046052">
    <property type="term" value="P:UTP catabolic process"/>
    <property type="evidence" value="ECO:0007669"/>
    <property type="project" value="TreeGrafter"/>
</dbReference>
<dbReference type="GO" id="GO:0006203">
    <property type="term" value="P:dGTP catabolic process"/>
    <property type="evidence" value="ECO:0007669"/>
    <property type="project" value="TreeGrafter"/>
</dbReference>
<dbReference type="GO" id="GO:0047693">
    <property type="term" value="F:ATP diphosphatase activity"/>
    <property type="evidence" value="ECO:0007669"/>
    <property type="project" value="UniProtKB-EC"/>
</dbReference>
<evidence type="ECO:0000256" key="1">
    <source>
        <dbReference type="ARBA" id="ARBA00052141"/>
    </source>
</evidence>
<dbReference type="InterPro" id="IPR048011">
    <property type="entry name" value="NTP-PPase_MazG-like_C"/>
</dbReference>
<evidence type="ECO:0000313" key="6">
    <source>
        <dbReference type="EMBL" id="HFH29543.1"/>
    </source>
</evidence>
<comment type="catalytic activity">
    <reaction evidence="1">
        <text>ATP + H2O = AMP + diphosphate + H(+)</text>
        <dbReference type="Rhea" id="RHEA:14245"/>
        <dbReference type="ChEBI" id="CHEBI:15377"/>
        <dbReference type="ChEBI" id="CHEBI:15378"/>
        <dbReference type="ChEBI" id="CHEBI:30616"/>
        <dbReference type="ChEBI" id="CHEBI:33019"/>
        <dbReference type="ChEBI" id="CHEBI:456215"/>
        <dbReference type="EC" id="3.6.1.8"/>
    </reaction>
</comment>
<evidence type="ECO:0000256" key="3">
    <source>
        <dbReference type="ARBA" id="ARBA00066372"/>
    </source>
</evidence>
<dbReference type="EC" id="3.6.1.8" evidence="3"/>
<evidence type="ECO:0000259" key="5">
    <source>
        <dbReference type="Pfam" id="PF03819"/>
    </source>
</evidence>
<gene>
    <name evidence="6" type="ORF">ENS59_08540</name>
</gene>
<dbReference type="Gene3D" id="1.10.287.1080">
    <property type="entry name" value="MazG-like"/>
    <property type="match status" value="2"/>
</dbReference>
<dbReference type="AlphaFoldDB" id="A0A7C3IEB3"/>
<dbReference type="GO" id="GO:0046061">
    <property type="term" value="P:dATP catabolic process"/>
    <property type="evidence" value="ECO:0007669"/>
    <property type="project" value="TreeGrafter"/>
</dbReference>
<protein>
    <recommendedName>
        <fullName evidence="4">Nucleoside triphosphate pyrophosphohydrolase</fullName>
        <ecNumber evidence="3">3.6.1.8</ecNumber>
    </recommendedName>
</protein>
<reference evidence="6" key="1">
    <citation type="journal article" date="2020" name="mSystems">
        <title>Genome- and Community-Level Interaction Insights into Carbon Utilization and Element Cycling Functions of Hydrothermarchaeota in Hydrothermal Sediment.</title>
        <authorList>
            <person name="Zhou Z."/>
            <person name="Liu Y."/>
            <person name="Xu W."/>
            <person name="Pan J."/>
            <person name="Luo Z.H."/>
            <person name="Li M."/>
        </authorList>
    </citation>
    <scope>NUCLEOTIDE SEQUENCE [LARGE SCALE GENOMIC DNA]</scope>
    <source>
        <strain evidence="6">SpSt-503</strain>
    </source>
</reference>